<evidence type="ECO:0000313" key="15">
    <source>
        <dbReference type="EMBL" id="CAH1786663.1"/>
    </source>
</evidence>
<dbReference type="EMBL" id="CAIIXF020000006">
    <property type="protein sequence ID" value="CAH1786663.1"/>
    <property type="molecule type" value="Genomic_DNA"/>
</dbReference>
<feature type="transmembrane region" description="Helical" evidence="12">
    <location>
        <begin position="15"/>
        <end position="35"/>
    </location>
</feature>
<dbReference type="GO" id="GO:0008417">
    <property type="term" value="F:fucosyltransferase activity"/>
    <property type="evidence" value="ECO:0007669"/>
    <property type="project" value="InterPro"/>
</dbReference>
<evidence type="ECO:0000256" key="2">
    <source>
        <dbReference type="ARBA" id="ARBA00004922"/>
    </source>
</evidence>
<dbReference type="EC" id="2.4.1.-" evidence="12"/>
<accession>A0A8S4NXT1</accession>
<evidence type="ECO:0000256" key="8">
    <source>
        <dbReference type="ARBA" id="ARBA00022989"/>
    </source>
</evidence>
<evidence type="ECO:0000256" key="10">
    <source>
        <dbReference type="ARBA" id="ARBA00023136"/>
    </source>
</evidence>
<dbReference type="Pfam" id="PF00852">
    <property type="entry name" value="Glyco_transf_10"/>
    <property type="match status" value="1"/>
</dbReference>
<comment type="subcellular location">
    <subcellularLocation>
        <location evidence="1">Golgi apparatus membrane</location>
        <topology evidence="1">Single-pass type II membrane protein</topology>
    </subcellularLocation>
    <subcellularLocation>
        <location evidence="12">Golgi apparatus</location>
        <location evidence="12">Golgi stack membrane</location>
        <topology evidence="12">Single-pass type II membrane protein</topology>
    </subcellularLocation>
</comment>
<feature type="domain" description="Fucosyltransferase C-terminal" evidence="13">
    <location>
        <begin position="206"/>
        <end position="289"/>
    </location>
</feature>
<sequence length="337" mass="39564">MKQKVEDGLLQMTELVFLFCVAFTVICLVCLNLSITLKSTNPRYRAHDFTTEKLQHNEKSTYNKNNNDEIKILIWTTYYSGLLNFSAKCSVNRCSFHHDKSKLGISTSDAVLFHVWSGDFNSLDIPPIRFFWQNYIFFSLENPTRHTFSKQLNLTKFDGFFNLTATYKLDSDVPLPYGQYISSKTNLKPRSPRRNYYIENRRDERDKNATILWTVSHCNTKNKRMQFVKELQKHIKVDIFGKCGKPCARYRKCGTQPYMFYLALENADCKDYITEKVWKNALLENLIPIDIDYLLSVIYGLYSTRWLLAITEVTVQYPILGQSKLQLRMTLDEEKNE</sequence>
<dbReference type="Pfam" id="PF17039">
    <property type="entry name" value="Glyco_tran_10_N"/>
    <property type="match status" value="1"/>
</dbReference>
<dbReference type="Gene3D" id="3.40.50.11660">
    <property type="entry name" value="Glycosyl transferase family 10, C-terminal domain"/>
    <property type="match status" value="1"/>
</dbReference>
<evidence type="ECO:0000256" key="5">
    <source>
        <dbReference type="ARBA" id="ARBA00022679"/>
    </source>
</evidence>
<keyword evidence="7" id="KW-0735">Signal-anchor</keyword>
<dbReference type="PANTHER" id="PTHR48438">
    <property type="entry name" value="ALPHA-(1,3)-FUCOSYLTRANSFERASE C-RELATED"/>
    <property type="match status" value="1"/>
</dbReference>
<protein>
    <recommendedName>
        <fullName evidence="12">Fucosyltransferase</fullName>
        <ecNumber evidence="12">2.4.1.-</ecNumber>
    </recommendedName>
</protein>
<dbReference type="InterPro" id="IPR001503">
    <property type="entry name" value="Glyco_trans_10"/>
</dbReference>
<name>A0A8S4NXT1_OWEFU</name>
<keyword evidence="8 12" id="KW-1133">Transmembrane helix</keyword>
<feature type="domain" description="Fucosyltransferase N-terminal" evidence="14">
    <location>
        <begin position="69"/>
        <end position="178"/>
    </location>
</feature>
<evidence type="ECO:0000256" key="11">
    <source>
        <dbReference type="ARBA" id="ARBA00023180"/>
    </source>
</evidence>
<comment type="caution">
    <text evidence="15">The sequence shown here is derived from an EMBL/GenBank/DDBJ whole genome shotgun (WGS) entry which is preliminary data.</text>
</comment>
<keyword evidence="4 12" id="KW-0328">Glycosyltransferase</keyword>
<evidence type="ECO:0000256" key="1">
    <source>
        <dbReference type="ARBA" id="ARBA00004323"/>
    </source>
</evidence>
<comment type="similarity">
    <text evidence="3 12">Belongs to the glycosyltransferase 10 family.</text>
</comment>
<evidence type="ECO:0000259" key="13">
    <source>
        <dbReference type="Pfam" id="PF00852"/>
    </source>
</evidence>
<proteinExistence type="inferred from homology"/>
<evidence type="ECO:0000313" key="16">
    <source>
        <dbReference type="Proteomes" id="UP000749559"/>
    </source>
</evidence>
<dbReference type="SUPFAM" id="SSF53756">
    <property type="entry name" value="UDP-Glycosyltransferase/glycogen phosphorylase"/>
    <property type="match status" value="1"/>
</dbReference>
<dbReference type="OrthoDB" id="427096at2759"/>
<dbReference type="InterPro" id="IPR031481">
    <property type="entry name" value="Glyco_tran_10_N"/>
</dbReference>
<keyword evidence="6 12" id="KW-0812">Transmembrane</keyword>
<dbReference type="InterPro" id="IPR038577">
    <property type="entry name" value="GT10-like_C_sf"/>
</dbReference>
<keyword evidence="10 12" id="KW-0472">Membrane</keyword>
<comment type="pathway">
    <text evidence="2">Protein modification; protein glycosylation.</text>
</comment>
<keyword evidence="11" id="KW-0325">Glycoprotein</keyword>
<organism evidence="15 16">
    <name type="scientific">Owenia fusiformis</name>
    <name type="common">Polychaete worm</name>
    <dbReference type="NCBI Taxonomy" id="6347"/>
    <lineage>
        <taxon>Eukaryota</taxon>
        <taxon>Metazoa</taxon>
        <taxon>Spiralia</taxon>
        <taxon>Lophotrochozoa</taxon>
        <taxon>Annelida</taxon>
        <taxon>Polychaeta</taxon>
        <taxon>Sedentaria</taxon>
        <taxon>Canalipalpata</taxon>
        <taxon>Sabellida</taxon>
        <taxon>Oweniida</taxon>
        <taxon>Oweniidae</taxon>
        <taxon>Owenia</taxon>
    </lineage>
</organism>
<reference evidence="15" key="1">
    <citation type="submission" date="2022-03" db="EMBL/GenBank/DDBJ databases">
        <authorList>
            <person name="Martin C."/>
        </authorList>
    </citation>
    <scope>NUCLEOTIDE SEQUENCE</scope>
</reference>
<evidence type="ECO:0000256" key="6">
    <source>
        <dbReference type="ARBA" id="ARBA00022692"/>
    </source>
</evidence>
<keyword evidence="5 12" id="KW-0808">Transferase</keyword>
<evidence type="ECO:0000256" key="9">
    <source>
        <dbReference type="ARBA" id="ARBA00023034"/>
    </source>
</evidence>
<dbReference type="GO" id="GO:0000139">
    <property type="term" value="C:Golgi membrane"/>
    <property type="evidence" value="ECO:0007669"/>
    <property type="project" value="UniProtKB-SubCell"/>
</dbReference>
<evidence type="ECO:0000259" key="14">
    <source>
        <dbReference type="Pfam" id="PF17039"/>
    </source>
</evidence>
<keyword evidence="9 12" id="KW-0333">Golgi apparatus</keyword>
<gene>
    <name evidence="15" type="ORF">OFUS_LOCUS12515</name>
</gene>
<dbReference type="InterPro" id="IPR055270">
    <property type="entry name" value="Glyco_tran_10_C"/>
</dbReference>
<evidence type="ECO:0000256" key="3">
    <source>
        <dbReference type="ARBA" id="ARBA00008919"/>
    </source>
</evidence>
<dbReference type="Proteomes" id="UP000749559">
    <property type="component" value="Unassembled WGS sequence"/>
</dbReference>
<evidence type="ECO:0000256" key="7">
    <source>
        <dbReference type="ARBA" id="ARBA00022968"/>
    </source>
</evidence>
<evidence type="ECO:0000256" key="4">
    <source>
        <dbReference type="ARBA" id="ARBA00022676"/>
    </source>
</evidence>
<dbReference type="GO" id="GO:0032580">
    <property type="term" value="C:Golgi cisterna membrane"/>
    <property type="evidence" value="ECO:0007669"/>
    <property type="project" value="UniProtKB-SubCell"/>
</dbReference>
<dbReference type="PANTHER" id="PTHR48438:SF1">
    <property type="entry name" value="ALPHA-(1,3)-FUCOSYLTRANSFERASE C-RELATED"/>
    <property type="match status" value="1"/>
</dbReference>
<evidence type="ECO:0000256" key="12">
    <source>
        <dbReference type="RuleBase" id="RU003832"/>
    </source>
</evidence>
<dbReference type="AlphaFoldDB" id="A0A8S4NXT1"/>
<keyword evidence="16" id="KW-1185">Reference proteome</keyword>